<accession>A0A1F7I202</accession>
<reference evidence="2 3" key="1">
    <citation type="journal article" date="2016" name="Nat. Commun.">
        <title>Thousands of microbial genomes shed light on interconnected biogeochemical processes in an aquifer system.</title>
        <authorList>
            <person name="Anantharaman K."/>
            <person name="Brown C.T."/>
            <person name="Hug L.A."/>
            <person name="Sharon I."/>
            <person name="Castelle C.J."/>
            <person name="Probst A.J."/>
            <person name="Thomas B.C."/>
            <person name="Singh A."/>
            <person name="Wilkins M.J."/>
            <person name="Karaoz U."/>
            <person name="Brodie E.L."/>
            <person name="Williams K.H."/>
            <person name="Hubbard S.S."/>
            <person name="Banfield J.F."/>
        </authorList>
    </citation>
    <scope>NUCLEOTIDE SEQUENCE [LARGE SCALE GENOMIC DNA]</scope>
</reference>
<name>A0A1F7I202_9BACT</name>
<keyword evidence="1" id="KW-1133">Transmembrane helix</keyword>
<organism evidence="2 3">
    <name type="scientific">Candidatus Roizmanbacteria bacterium RIFCSPHIGHO2_12_FULL_41_11</name>
    <dbReference type="NCBI Taxonomy" id="1802052"/>
    <lineage>
        <taxon>Bacteria</taxon>
        <taxon>Candidatus Roizmaniibacteriota</taxon>
    </lineage>
</organism>
<dbReference type="EMBL" id="MGAC01000042">
    <property type="protein sequence ID" value="OGK37409.1"/>
    <property type="molecule type" value="Genomic_DNA"/>
</dbReference>
<evidence type="ECO:0000256" key="1">
    <source>
        <dbReference type="SAM" id="Phobius"/>
    </source>
</evidence>
<feature type="transmembrane region" description="Helical" evidence="1">
    <location>
        <begin position="12"/>
        <end position="33"/>
    </location>
</feature>
<evidence type="ECO:0000313" key="2">
    <source>
        <dbReference type="EMBL" id="OGK37409.1"/>
    </source>
</evidence>
<protein>
    <submittedName>
        <fullName evidence="2">Uncharacterized protein</fullName>
    </submittedName>
</protein>
<sequence>MINSQFEPNDTFDLIFFSLIFLVILFLFLPGLIDNFPRPYNCSRHNSASDGCVAAQQAGKGCAWHAGCQLCFQEGAKILDSCQLQ</sequence>
<keyword evidence="1" id="KW-0472">Membrane</keyword>
<evidence type="ECO:0000313" key="3">
    <source>
        <dbReference type="Proteomes" id="UP000176803"/>
    </source>
</evidence>
<keyword evidence="1" id="KW-0812">Transmembrane</keyword>
<gene>
    <name evidence="2" type="ORF">A3F03_04165</name>
</gene>
<comment type="caution">
    <text evidence="2">The sequence shown here is derived from an EMBL/GenBank/DDBJ whole genome shotgun (WGS) entry which is preliminary data.</text>
</comment>
<dbReference type="AlphaFoldDB" id="A0A1F7I202"/>
<dbReference type="Proteomes" id="UP000176803">
    <property type="component" value="Unassembled WGS sequence"/>
</dbReference>
<proteinExistence type="predicted"/>